<organism evidence="1 2">
    <name type="scientific">Cuscuta campestris</name>
    <dbReference type="NCBI Taxonomy" id="132261"/>
    <lineage>
        <taxon>Eukaryota</taxon>
        <taxon>Viridiplantae</taxon>
        <taxon>Streptophyta</taxon>
        <taxon>Embryophyta</taxon>
        <taxon>Tracheophyta</taxon>
        <taxon>Spermatophyta</taxon>
        <taxon>Magnoliopsida</taxon>
        <taxon>eudicotyledons</taxon>
        <taxon>Gunneridae</taxon>
        <taxon>Pentapetalae</taxon>
        <taxon>asterids</taxon>
        <taxon>lamiids</taxon>
        <taxon>Solanales</taxon>
        <taxon>Convolvulaceae</taxon>
        <taxon>Cuscuteae</taxon>
        <taxon>Cuscuta</taxon>
        <taxon>Cuscuta subgen. Grammica</taxon>
        <taxon>Cuscuta sect. Cleistogrammica</taxon>
    </lineage>
</organism>
<dbReference type="Proteomes" id="UP000595140">
    <property type="component" value="Unassembled WGS sequence"/>
</dbReference>
<keyword evidence="2" id="KW-1185">Reference proteome</keyword>
<dbReference type="AlphaFoldDB" id="A0A484NCB9"/>
<dbReference type="OrthoDB" id="1305735at2759"/>
<protein>
    <submittedName>
        <fullName evidence="1">Uncharacterized protein</fullName>
    </submittedName>
</protein>
<sequence length="164" mass="19050">MATAFAEWNRATFGNIHQRKKNLNKRLEGVQRALDNKHHPSLIKLEKKLRRDLDNTLHQEEIFWYQQSREEWITSGDLNTKYYHTIVNIKKARRQKIQLKAEDGSCLSDSDMERIANDYYGNIFAKEGETELSAVPKGKFPIIEEIKEITGIAGIPHVTPQNMV</sequence>
<name>A0A484NCB9_9ASTE</name>
<evidence type="ECO:0000313" key="2">
    <source>
        <dbReference type="Proteomes" id="UP000595140"/>
    </source>
</evidence>
<accession>A0A484NCB9</accession>
<evidence type="ECO:0000313" key="1">
    <source>
        <dbReference type="EMBL" id="VFQ98569.1"/>
    </source>
</evidence>
<proteinExistence type="predicted"/>
<dbReference type="EMBL" id="OOIL02006606">
    <property type="protein sequence ID" value="VFQ98569.1"/>
    <property type="molecule type" value="Genomic_DNA"/>
</dbReference>
<gene>
    <name evidence="1" type="ORF">CCAM_LOCUS40345</name>
</gene>
<reference evidence="1 2" key="1">
    <citation type="submission" date="2018-04" db="EMBL/GenBank/DDBJ databases">
        <authorList>
            <person name="Vogel A."/>
        </authorList>
    </citation>
    <scope>NUCLEOTIDE SEQUENCE [LARGE SCALE GENOMIC DNA]</scope>
</reference>